<dbReference type="PROSITE" id="PS50850">
    <property type="entry name" value="MFS"/>
    <property type="match status" value="1"/>
</dbReference>
<evidence type="ECO:0000256" key="3">
    <source>
        <dbReference type="ARBA" id="ARBA00022692"/>
    </source>
</evidence>
<name>A0A364LD08_TALAM</name>
<keyword evidence="3 6" id="KW-0812">Transmembrane</keyword>
<dbReference type="InterPro" id="IPR011701">
    <property type="entry name" value="MFS"/>
</dbReference>
<dbReference type="EMBL" id="MIKG01000026">
    <property type="protein sequence ID" value="RAO73704.1"/>
    <property type="molecule type" value="Genomic_DNA"/>
</dbReference>
<dbReference type="FunFam" id="1.20.1720.10:FF:000014">
    <property type="entry name" value="MFS drug transporter, putative"/>
    <property type="match status" value="1"/>
</dbReference>
<evidence type="ECO:0000256" key="6">
    <source>
        <dbReference type="SAM" id="Phobius"/>
    </source>
</evidence>
<dbReference type="GO" id="GO:0022857">
    <property type="term" value="F:transmembrane transporter activity"/>
    <property type="evidence" value="ECO:0007669"/>
    <property type="project" value="InterPro"/>
</dbReference>
<feature type="transmembrane region" description="Helical" evidence="6">
    <location>
        <begin position="229"/>
        <end position="252"/>
    </location>
</feature>
<dbReference type="Pfam" id="PF07690">
    <property type="entry name" value="MFS_1"/>
    <property type="match status" value="1"/>
</dbReference>
<dbReference type="SUPFAM" id="SSF103473">
    <property type="entry name" value="MFS general substrate transporter"/>
    <property type="match status" value="2"/>
</dbReference>
<dbReference type="Proteomes" id="UP000249363">
    <property type="component" value="Unassembled WGS sequence"/>
</dbReference>
<comment type="subcellular location">
    <subcellularLocation>
        <location evidence="1">Membrane</location>
        <topology evidence="1">Multi-pass membrane protein</topology>
    </subcellularLocation>
</comment>
<dbReference type="CDD" id="cd17502">
    <property type="entry name" value="MFS_Azr1_MDR_like"/>
    <property type="match status" value="1"/>
</dbReference>
<evidence type="ECO:0000256" key="1">
    <source>
        <dbReference type="ARBA" id="ARBA00004141"/>
    </source>
</evidence>
<dbReference type="InterPro" id="IPR036259">
    <property type="entry name" value="MFS_trans_sf"/>
</dbReference>
<keyword evidence="9" id="KW-1185">Reference proteome</keyword>
<feature type="transmembrane region" description="Helical" evidence="6">
    <location>
        <begin position="166"/>
        <end position="185"/>
    </location>
</feature>
<reference evidence="8 9" key="1">
    <citation type="journal article" date="2017" name="Biotechnol. Biofuels">
        <title>Differential beta-glucosidase expression as a function of carbon source availability in Talaromyces amestolkiae: a genomic and proteomic approach.</title>
        <authorList>
            <person name="de Eugenio L.I."/>
            <person name="Mendez-Liter J.A."/>
            <person name="Nieto-Dominguez M."/>
            <person name="Alonso L."/>
            <person name="Gil-Munoz J."/>
            <person name="Barriuso J."/>
            <person name="Prieto A."/>
            <person name="Martinez M.J."/>
        </authorList>
    </citation>
    <scope>NUCLEOTIDE SEQUENCE [LARGE SCALE GENOMIC DNA]</scope>
    <source>
        <strain evidence="8 9">CIB</strain>
    </source>
</reference>
<protein>
    <recommendedName>
        <fullName evidence="7">Major facilitator superfamily (MFS) profile domain-containing protein</fullName>
    </recommendedName>
</protein>
<evidence type="ECO:0000313" key="8">
    <source>
        <dbReference type="EMBL" id="RAO73704.1"/>
    </source>
</evidence>
<dbReference type="PANTHER" id="PTHR23501">
    <property type="entry name" value="MAJOR FACILITATOR SUPERFAMILY"/>
    <property type="match status" value="1"/>
</dbReference>
<comment type="caution">
    <text evidence="8">The sequence shown here is derived from an EMBL/GenBank/DDBJ whole genome shotgun (WGS) entry which is preliminary data.</text>
</comment>
<evidence type="ECO:0000256" key="5">
    <source>
        <dbReference type="ARBA" id="ARBA00023136"/>
    </source>
</evidence>
<proteinExistence type="inferred from homology"/>
<dbReference type="Gene3D" id="1.20.1720.10">
    <property type="entry name" value="Multidrug resistance protein D"/>
    <property type="match status" value="1"/>
</dbReference>
<accession>A0A364LD08</accession>
<dbReference type="GeneID" id="63798930"/>
<sequence>MEDGLDMSELPAKRHVDPEPVELPVQNEDSPADHQSKPRIAIVMVALSFCVFLAALDITIVSTALPKMVAEFKASDSAYSWIASSYLLANASCVPLWGRISDIWGRKLTLMITVVLFLGGSLICGVAVNVAMVVAGRAIQGIGSGGITVLANICVSDLFNVRRRSAYLGIFGATWAIAGAVGPIIGGAFTTYTTWRWCFYINLPVGGLAFLGLLFFLKIDIRLKSILEGLRAIDWIGLILIVGATLMLLLGLEFGGSQYPWASATVICLIIFGIVTAIIFGLNEWKFARTPIIPVGIFSNWYNFTVLMINFCHATVFIGGCFYLPVYFQNVLLTTSLMSGVYLMPLVVSLAISSGASGFYMRSTGRSREAIVLGMLFTTLGYGLYIDLKPYTSWPRIVLYQLIVGLGIGPNFQATLIALQANTKPAELARGTATFSFVRQLAASVSVVVGSVVYGHVVSTKIDVMAKVLGQQIATEIAVASTAAAGIIESLPEGEKREVVFETLTDALSNVFHSPVWPTIYPQNKTQRAYALFEACDYMMAHQIASGLSYGVFDTQYKFKRADSATKGGALYWDETNTEATADELLSQMDFPLVSIAMALDQFDPFDETRLGPLIESLPFYADLNHEFDRLDAREASSWKATALGQVMLRNGTSTRADYEGAGVMKELAHFLMRKAAEGGFRGISIECLHDAVCHVWRSPPEPYRARLIAQFNVNQYQREGEDGKMYPDVDQLASRVYVELK</sequence>
<keyword evidence="5 6" id="KW-0472">Membrane</keyword>
<evidence type="ECO:0000313" key="9">
    <source>
        <dbReference type="Proteomes" id="UP000249363"/>
    </source>
</evidence>
<dbReference type="PANTHER" id="PTHR23501:SF102">
    <property type="entry name" value="DRUG TRANSPORTER, PUTATIVE (AFU_ORTHOLOGUE AFUA_3G08530)-RELATED"/>
    <property type="match status" value="1"/>
</dbReference>
<organism evidence="8 9">
    <name type="scientific">Talaromyces amestolkiae</name>
    <dbReference type="NCBI Taxonomy" id="1196081"/>
    <lineage>
        <taxon>Eukaryota</taxon>
        <taxon>Fungi</taxon>
        <taxon>Dikarya</taxon>
        <taxon>Ascomycota</taxon>
        <taxon>Pezizomycotina</taxon>
        <taxon>Eurotiomycetes</taxon>
        <taxon>Eurotiomycetidae</taxon>
        <taxon>Eurotiales</taxon>
        <taxon>Trichocomaceae</taxon>
        <taxon>Talaromyces</taxon>
        <taxon>Talaromyces sect. Talaromyces</taxon>
    </lineage>
</organism>
<dbReference type="OrthoDB" id="5169850at2759"/>
<feature type="transmembrane region" description="Helical" evidence="6">
    <location>
        <begin position="110"/>
        <end position="132"/>
    </location>
</feature>
<feature type="transmembrane region" description="Helical" evidence="6">
    <location>
        <begin position="440"/>
        <end position="457"/>
    </location>
</feature>
<feature type="transmembrane region" description="Helical" evidence="6">
    <location>
        <begin position="258"/>
        <end position="280"/>
    </location>
</feature>
<feature type="transmembrane region" description="Helical" evidence="6">
    <location>
        <begin position="398"/>
        <end position="419"/>
    </location>
</feature>
<evidence type="ECO:0000259" key="7">
    <source>
        <dbReference type="PROSITE" id="PS50850"/>
    </source>
</evidence>
<feature type="transmembrane region" description="Helical" evidence="6">
    <location>
        <begin position="40"/>
        <end position="66"/>
    </location>
</feature>
<dbReference type="GO" id="GO:0005886">
    <property type="term" value="C:plasma membrane"/>
    <property type="evidence" value="ECO:0007669"/>
    <property type="project" value="TreeGrafter"/>
</dbReference>
<feature type="transmembrane region" description="Helical" evidence="6">
    <location>
        <begin position="78"/>
        <end position="98"/>
    </location>
</feature>
<feature type="transmembrane region" description="Helical" evidence="6">
    <location>
        <begin position="301"/>
        <end position="328"/>
    </location>
</feature>
<dbReference type="RefSeq" id="XP_040738218.1">
    <property type="nucleotide sequence ID" value="XM_040882662.1"/>
</dbReference>
<dbReference type="AlphaFoldDB" id="A0A364LD08"/>
<feature type="transmembrane region" description="Helical" evidence="6">
    <location>
        <begin position="340"/>
        <end position="361"/>
    </location>
</feature>
<keyword evidence="4 6" id="KW-1133">Transmembrane helix</keyword>
<feature type="transmembrane region" description="Helical" evidence="6">
    <location>
        <begin position="138"/>
        <end position="159"/>
    </location>
</feature>
<gene>
    <name evidence="8" type="ORF">BHQ10_009716</name>
</gene>
<dbReference type="InterPro" id="IPR020846">
    <property type="entry name" value="MFS_dom"/>
</dbReference>
<dbReference type="Gene3D" id="1.20.1250.20">
    <property type="entry name" value="MFS general substrate transporter like domains"/>
    <property type="match status" value="1"/>
</dbReference>
<feature type="domain" description="Major facilitator superfamily (MFS) profile" evidence="7">
    <location>
        <begin position="43"/>
        <end position="498"/>
    </location>
</feature>
<feature type="transmembrane region" description="Helical" evidence="6">
    <location>
        <begin position="197"/>
        <end position="217"/>
    </location>
</feature>
<feature type="transmembrane region" description="Helical" evidence="6">
    <location>
        <begin position="370"/>
        <end position="386"/>
    </location>
</feature>
<comment type="similarity">
    <text evidence="2">Belongs to the major facilitator superfamily. TCR/Tet family.</text>
</comment>
<evidence type="ECO:0000256" key="4">
    <source>
        <dbReference type="ARBA" id="ARBA00022989"/>
    </source>
</evidence>
<evidence type="ECO:0000256" key="2">
    <source>
        <dbReference type="ARBA" id="ARBA00007520"/>
    </source>
</evidence>